<evidence type="ECO:0000259" key="5">
    <source>
        <dbReference type="PROSITE" id="PS50893"/>
    </source>
</evidence>
<dbReference type="Pfam" id="PF14524">
    <property type="entry name" value="Wzt_C"/>
    <property type="match status" value="1"/>
</dbReference>
<dbReference type="GO" id="GO:0005524">
    <property type="term" value="F:ATP binding"/>
    <property type="evidence" value="ECO:0007669"/>
    <property type="project" value="UniProtKB-KW"/>
</dbReference>
<keyword evidence="3" id="KW-0547">Nucleotide-binding</keyword>
<gene>
    <name evidence="6" type="ORF">HBA54_10800</name>
</gene>
<comment type="caution">
    <text evidence="6">The sequence shown here is derived from an EMBL/GenBank/DDBJ whole genome shotgun (WGS) entry which is preliminary data.</text>
</comment>
<dbReference type="RefSeq" id="WP_167224313.1">
    <property type="nucleotide sequence ID" value="NZ_JAAQPH010000007.1"/>
</dbReference>
<evidence type="ECO:0000256" key="3">
    <source>
        <dbReference type="ARBA" id="ARBA00022741"/>
    </source>
</evidence>
<keyword evidence="2" id="KW-0813">Transport</keyword>
<dbReference type="InterPro" id="IPR015860">
    <property type="entry name" value="ABC_transpr_TagH-like"/>
</dbReference>
<dbReference type="Gene3D" id="2.70.50.60">
    <property type="entry name" value="abc- transporter (atp binding component) like domain"/>
    <property type="match status" value="1"/>
</dbReference>
<dbReference type="CDD" id="cd03220">
    <property type="entry name" value="ABC_KpsT_Wzt"/>
    <property type="match status" value="1"/>
</dbReference>
<dbReference type="InterPro" id="IPR027417">
    <property type="entry name" value="P-loop_NTPase"/>
</dbReference>
<sequence length="401" mass="44777">MSTETAIEVRGLWKRYGLPMPRLLRRVTGLITRASERTDTLPWALQDVSFTLRRGENLGIIGRNGAGKSTLLKVLAGVSPATKGEIDVRGRVFPMIELQAGANPNLTGRENIMLLGAVMGFSPREIRGRYDQIAEFSELGSWLERPVRMYSSGMLARLGISVALHSDSDLLMIDEVFGVGDYKFQQKCIRSIERLVKSETITILFVSHSPYAIQRLCDKVLLLDRGEQAFFGRTQDGLAQYFNAHRHLEPVVKFGEQEIRNRDGAGTFRFDTITFMNEKLELTPAFYTGQAATFEFGYRLSSELDNLSLRLRIFDNQNTCVTSLVNNFASIRPGAGKILCRVDSLNLMPGTYLLDLKASNNLLQDSTPNTVSFSVQWPQMGGAIPSQQGLFYTPASWALSK</sequence>
<evidence type="ECO:0000313" key="6">
    <source>
        <dbReference type="EMBL" id="NIA69078.1"/>
    </source>
</evidence>
<keyword evidence="7" id="KW-1185">Reference proteome</keyword>
<dbReference type="EMBL" id="JAAQPH010000007">
    <property type="protein sequence ID" value="NIA69078.1"/>
    <property type="molecule type" value="Genomic_DNA"/>
</dbReference>
<dbReference type="Pfam" id="PF00005">
    <property type="entry name" value="ABC_tran"/>
    <property type="match status" value="1"/>
</dbReference>
<dbReference type="AlphaFoldDB" id="A0A967EWZ4"/>
<dbReference type="InterPro" id="IPR017871">
    <property type="entry name" value="ABC_transporter-like_CS"/>
</dbReference>
<name>A0A967EWZ4_9PROT</name>
<dbReference type="Proteomes" id="UP000761264">
    <property type="component" value="Unassembled WGS sequence"/>
</dbReference>
<dbReference type="PROSITE" id="PS50893">
    <property type="entry name" value="ABC_TRANSPORTER_2"/>
    <property type="match status" value="1"/>
</dbReference>
<evidence type="ECO:0000256" key="4">
    <source>
        <dbReference type="ARBA" id="ARBA00022840"/>
    </source>
</evidence>
<organism evidence="6 7">
    <name type="scientific">Pelagibius litoralis</name>
    <dbReference type="NCBI Taxonomy" id="374515"/>
    <lineage>
        <taxon>Bacteria</taxon>
        <taxon>Pseudomonadati</taxon>
        <taxon>Pseudomonadota</taxon>
        <taxon>Alphaproteobacteria</taxon>
        <taxon>Rhodospirillales</taxon>
        <taxon>Rhodovibrionaceae</taxon>
        <taxon>Pelagibius</taxon>
    </lineage>
</organism>
<dbReference type="SMART" id="SM00382">
    <property type="entry name" value="AAA"/>
    <property type="match status" value="1"/>
</dbReference>
<dbReference type="GO" id="GO:0016887">
    <property type="term" value="F:ATP hydrolysis activity"/>
    <property type="evidence" value="ECO:0007669"/>
    <property type="project" value="InterPro"/>
</dbReference>
<dbReference type="InterPro" id="IPR050683">
    <property type="entry name" value="Bact_Polysacc_Export_ATP-bd"/>
</dbReference>
<evidence type="ECO:0000256" key="2">
    <source>
        <dbReference type="ARBA" id="ARBA00022448"/>
    </source>
</evidence>
<dbReference type="SUPFAM" id="SSF52540">
    <property type="entry name" value="P-loop containing nucleoside triphosphate hydrolases"/>
    <property type="match status" value="1"/>
</dbReference>
<dbReference type="GO" id="GO:0016020">
    <property type="term" value="C:membrane"/>
    <property type="evidence" value="ECO:0007669"/>
    <property type="project" value="InterPro"/>
</dbReference>
<dbReference type="InterPro" id="IPR003439">
    <property type="entry name" value="ABC_transporter-like_ATP-bd"/>
</dbReference>
<comment type="similarity">
    <text evidence="1">Belongs to the ABC transporter superfamily.</text>
</comment>
<accession>A0A967EWZ4</accession>
<dbReference type="InterPro" id="IPR003593">
    <property type="entry name" value="AAA+_ATPase"/>
</dbReference>
<dbReference type="PROSITE" id="PS00211">
    <property type="entry name" value="ABC_TRANSPORTER_1"/>
    <property type="match status" value="1"/>
</dbReference>
<dbReference type="InterPro" id="IPR029439">
    <property type="entry name" value="Wzt_C"/>
</dbReference>
<feature type="domain" description="ABC transporter" evidence="5">
    <location>
        <begin position="25"/>
        <end position="250"/>
    </location>
</feature>
<evidence type="ECO:0000256" key="1">
    <source>
        <dbReference type="ARBA" id="ARBA00005417"/>
    </source>
</evidence>
<dbReference type="PANTHER" id="PTHR46743">
    <property type="entry name" value="TEICHOIC ACIDS EXPORT ATP-BINDING PROTEIN TAGH"/>
    <property type="match status" value="1"/>
</dbReference>
<dbReference type="GO" id="GO:0140359">
    <property type="term" value="F:ABC-type transporter activity"/>
    <property type="evidence" value="ECO:0007669"/>
    <property type="project" value="InterPro"/>
</dbReference>
<dbReference type="Gene3D" id="3.40.50.300">
    <property type="entry name" value="P-loop containing nucleotide triphosphate hydrolases"/>
    <property type="match status" value="1"/>
</dbReference>
<dbReference type="CDD" id="cd10147">
    <property type="entry name" value="Wzt_C-like"/>
    <property type="match status" value="1"/>
</dbReference>
<evidence type="ECO:0000313" key="7">
    <source>
        <dbReference type="Proteomes" id="UP000761264"/>
    </source>
</evidence>
<reference evidence="6" key="1">
    <citation type="submission" date="2020-03" db="EMBL/GenBank/DDBJ databases">
        <title>Genome of Pelagibius litoralis DSM 21314T.</title>
        <authorList>
            <person name="Wang G."/>
        </authorList>
    </citation>
    <scope>NUCLEOTIDE SEQUENCE</scope>
    <source>
        <strain evidence="6">DSM 21314</strain>
    </source>
</reference>
<proteinExistence type="inferred from homology"/>
<keyword evidence="4 6" id="KW-0067">ATP-binding</keyword>
<protein>
    <submittedName>
        <fullName evidence="6">ABC transporter ATP-binding protein</fullName>
    </submittedName>
</protein>
<dbReference type="PANTHER" id="PTHR46743:SF2">
    <property type="entry name" value="TEICHOIC ACIDS EXPORT ATP-BINDING PROTEIN TAGH"/>
    <property type="match status" value="1"/>
</dbReference>